<dbReference type="Pfam" id="PF01193">
    <property type="entry name" value="RNA_pol_L"/>
    <property type="match status" value="1"/>
</dbReference>
<accession>A0A9P6HSZ4</accession>
<organism evidence="8 9">
    <name type="scientific">Thelephora terrestris</name>
    <dbReference type="NCBI Taxonomy" id="56493"/>
    <lineage>
        <taxon>Eukaryota</taxon>
        <taxon>Fungi</taxon>
        <taxon>Dikarya</taxon>
        <taxon>Basidiomycota</taxon>
        <taxon>Agaricomycotina</taxon>
        <taxon>Agaricomycetes</taxon>
        <taxon>Thelephorales</taxon>
        <taxon>Thelephoraceae</taxon>
        <taxon>Thelephora</taxon>
    </lineage>
</organism>
<dbReference type="GO" id="GO:0006351">
    <property type="term" value="P:DNA-templated transcription"/>
    <property type="evidence" value="ECO:0007669"/>
    <property type="project" value="InterPro"/>
</dbReference>
<evidence type="ECO:0000313" key="9">
    <source>
        <dbReference type="Proteomes" id="UP000736335"/>
    </source>
</evidence>
<evidence type="ECO:0000256" key="3">
    <source>
        <dbReference type="ARBA" id="ARBA00022478"/>
    </source>
</evidence>
<evidence type="ECO:0000259" key="7">
    <source>
        <dbReference type="SMART" id="SM00662"/>
    </source>
</evidence>
<dbReference type="NCBIfam" id="NF001988">
    <property type="entry name" value="PRK00783.1"/>
    <property type="match status" value="1"/>
</dbReference>
<evidence type="ECO:0000256" key="1">
    <source>
        <dbReference type="ARBA" id="ARBA00004123"/>
    </source>
</evidence>
<comment type="similarity">
    <text evidence="6">Belongs to the archaeal Rpo3/eukaryotic RPB3 RNA polymerase subunit family.</text>
</comment>
<dbReference type="GO" id="GO:0003899">
    <property type="term" value="F:DNA-directed RNA polymerase activity"/>
    <property type="evidence" value="ECO:0007669"/>
    <property type="project" value="InterPro"/>
</dbReference>
<feature type="domain" description="DNA-directed RNA polymerase RpoA/D/Rpb3-type" evidence="7">
    <location>
        <begin position="58"/>
        <end position="345"/>
    </location>
</feature>
<dbReference type="SUPFAM" id="SSF56553">
    <property type="entry name" value="Insert subdomain of RNA polymerase alpha subunit"/>
    <property type="match status" value="1"/>
</dbReference>
<evidence type="ECO:0000256" key="6">
    <source>
        <dbReference type="ARBA" id="ARBA00025804"/>
    </source>
</evidence>
<dbReference type="Proteomes" id="UP000736335">
    <property type="component" value="Unassembled WGS sequence"/>
</dbReference>
<dbReference type="InterPro" id="IPR033901">
    <property type="entry name" value="RNAPI/III_AC40"/>
</dbReference>
<dbReference type="SUPFAM" id="SSF55257">
    <property type="entry name" value="RBP11-like subunits of RNA polymerase"/>
    <property type="match status" value="1"/>
</dbReference>
<comment type="caution">
    <text evidence="8">The sequence shown here is derived from an EMBL/GenBank/DDBJ whole genome shotgun (WGS) entry which is preliminary data.</text>
</comment>
<dbReference type="InterPro" id="IPR036643">
    <property type="entry name" value="RNApol_insert_sf"/>
</dbReference>
<dbReference type="InterPro" id="IPR011263">
    <property type="entry name" value="DNA-dir_RNA_pol_RpoA/D/Rpb3"/>
</dbReference>
<keyword evidence="3 8" id="KW-0240">DNA-directed RNA polymerase</keyword>
<evidence type="ECO:0000256" key="5">
    <source>
        <dbReference type="ARBA" id="ARBA00023242"/>
    </source>
</evidence>
<dbReference type="GO" id="GO:0055029">
    <property type="term" value="C:nuclear DNA-directed RNA polymerase complex"/>
    <property type="evidence" value="ECO:0007669"/>
    <property type="project" value="UniProtKB-ARBA"/>
</dbReference>
<keyword evidence="4" id="KW-0804">Transcription</keyword>
<dbReference type="FunFam" id="2.170.120.12:FF:000003">
    <property type="entry name" value="Dna-directed rna polymerases i and iii subunit"/>
    <property type="match status" value="1"/>
</dbReference>
<dbReference type="InterPro" id="IPR036603">
    <property type="entry name" value="RBP11-like"/>
</dbReference>
<dbReference type="Gene3D" id="3.30.1360.10">
    <property type="entry name" value="RNA polymerase, RBP11-like subunit"/>
    <property type="match status" value="1"/>
</dbReference>
<dbReference type="PROSITE" id="PS00446">
    <property type="entry name" value="RNA_POL_D_30KD"/>
    <property type="match status" value="1"/>
</dbReference>
<dbReference type="PANTHER" id="PTHR11800">
    <property type="entry name" value="DNA-DIRECTED RNA POLYMERASE"/>
    <property type="match status" value="1"/>
</dbReference>
<dbReference type="GO" id="GO:0005736">
    <property type="term" value="C:RNA polymerase I complex"/>
    <property type="evidence" value="ECO:0007669"/>
    <property type="project" value="TreeGrafter"/>
</dbReference>
<reference evidence="8" key="2">
    <citation type="submission" date="2020-11" db="EMBL/GenBank/DDBJ databases">
        <authorList>
            <consortium name="DOE Joint Genome Institute"/>
            <person name="Kuo A."/>
            <person name="Miyauchi S."/>
            <person name="Kiss E."/>
            <person name="Drula E."/>
            <person name="Kohler A."/>
            <person name="Sanchez-Garcia M."/>
            <person name="Andreopoulos B."/>
            <person name="Barry K.W."/>
            <person name="Bonito G."/>
            <person name="Buee M."/>
            <person name="Carver A."/>
            <person name="Chen C."/>
            <person name="Cichocki N."/>
            <person name="Clum A."/>
            <person name="Culley D."/>
            <person name="Crous P.W."/>
            <person name="Fauchery L."/>
            <person name="Girlanda M."/>
            <person name="Hayes R."/>
            <person name="Keri Z."/>
            <person name="Labutti K."/>
            <person name="Lipzen A."/>
            <person name="Lombard V."/>
            <person name="Magnuson J."/>
            <person name="Maillard F."/>
            <person name="Morin E."/>
            <person name="Murat C."/>
            <person name="Nolan M."/>
            <person name="Ohm R."/>
            <person name="Pangilinan J."/>
            <person name="Pereira M."/>
            <person name="Perotto S."/>
            <person name="Peter M."/>
            <person name="Riley R."/>
            <person name="Sitrit Y."/>
            <person name="Stielow B."/>
            <person name="Szollosi G."/>
            <person name="Zifcakova L."/>
            <person name="Stursova M."/>
            <person name="Spatafora J.W."/>
            <person name="Tedersoo L."/>
            <person name="Vaario L.-M."/>
            <person name="Yamada A."/>
            <person name="Yan M."/>
            <person name="Wang P."/>
            <person name="Xu J."/>
            <person name="Bruns T."/>
            <person name="Baldrian P."/>
            <person name="Vilgalys R."/>
            <person name="Henrissat B."/>
            <person name="Grigoriev I.V."/>
            <person name="Hibbett D."/>
            <person name="Nagy L.G."/>
            <person name="Martin F.M."/>
        </authorList>
    </citation>
    <scope>NUCLEOTIDE SEQUENCE</scope>
    <source>
        <strain evidence="8">UH-Tt-Lm1</strain>
    </source>
</reference>
<dbReference type="GO" id="GO:0046983">
    <property type="term" value="F:protein dimerization activity"/>
    <property type="evidence" value="ECO:0007669"/>
    <property type="project" value="InterPro"/>
</dbReference>
<dbReference type="CDD" id="cd07032">
    <property type="entry name" value="RNAP_I_II_AC40"/>
    <property type="match status" value="1"/>
</dbReference>
<reference evidence="8" key="1">
    <citation type="journal article" date="2020" name="Nat. Commun.">
        <title>Large-scale genome sequencing of mycorrhizal fungi provides insights into the early evolution of symbiotic traits.</title>
        <authorList>
            <person name="Miyauchi S."/>
            <person name="Kiss E."/>
            <person name="Kuo A."/>
            <person name="Drula E."/>
            <person name="Kohler A."/>
            <person name="Sanchez-Garcia M."/>
            <person name="Morin E."/>
            <person name="Andreopoulos B."/>
            <person name="Barry K.W."/>
            <person name="Bonito G."/>
            <person name="Buee M."/>
            <person name="Carver A."/>
            <person name="Chen C."/>
            <person name="Cichocki N."/>
            <person name="Clum A."/>
            <person name="Culley D."/>
            <person name="Crous P.W."/>
            <person name="Fauchery L."/>
            <person name="Girlanda M."/>
            <person name="Hayes R.D."/>
            <person name="Keri Z."/>
            <person name="LaButti K."/>
            <person name="Lipzen A."/>
            <person name="Lombard V."/>
            <person name="Magnuson J."/>
            <person name="Maillard F."/>
            <person name="Murat C."/>
            <person name="Nolan M."/>
            <person name="Ohm R.A."/>
            <person name="Pangilinan J."/>
            <person name="Pereira M.F."/>
            <person name="Perotto S."/>
            <person name="Peter M."/>
            <person name="Pfister S."/>
            <person name="Riley R."/>
            <person name="Sitrit Y."/>
            <person name="Stielow J.B."/>
            <person name="Szollosi G."/>
            <person name="Zifcakova L."/>
            <person name="Stursova M."/>
            <person name="Spatafora J.W."/>
            <person name="Tedersoo L."/>
            <person name="Vaario L.M."/>
            <person name="Yamada A."/>
            <person name="Yan M."/>
            <person name="Wang P."/>
            <person name="Xu J."/>
            <person name="Bruns T."/>
            <person name="Baldrian P."/>
            <person name="Vilgalys R."/>
            <person name="Dunand C."/>
            <person name="Henrissat B."/>
            <person name="Grigoriev I.V."/>
            <person name="Hibbett D."/>
            <person name="Nagy L.G."/>
            <person name="Martin F.M."/>
        </authorList>
    </citation>
    <scope>NUCLEOTIDE SEQUENCE</scope>
    <source>
        <strain evidence="8">UH-Tt-Lm1</strain>
    </source>
</reference>
<gene>
    <name evidence="8" type="ORF">BJ322DRAFT_1202214</name>
</gene>
<dbReference type="InterPro" id="IPR011262">
    <property type="entry name" value="DNA-dir_RNA_pol_insert"/>
</dbReference>
<dbReference type="InterPro" id="IPR050518">
    <property type="entry name" value="Rpo3/RPB3_RNA_Pol_subunit"/>
</dbReference>
<dbReference type="PANTHER" id="PTHR11800:SF13">
    <property type="entry name" value="DNA-DIRECTED RNA POLYMERASES I AND III SUBUNIT RPAC1"/>
    <property type="match status" value="1"/>
</dbReference>
<evidence type="ECO:0000256" key="4">
    <source>
        <dbReference type="ARBA" id="ARBA00023163"/>
    </source>
</evidence>
<dbReference type="AlphaFoldDB" id="A0A9P6HSZ4"/>
<evidence type="ECO:0000313" key="8">
    <source>
        <dbReference type="EMBL" id="KAF9792206.1"/>
    </source>
</evidence>
<dbReference type="OrthoDB" id="270173at2759"/>
<sequence length="368" mass="41329">MQSDIYNPRRHVGIHAEHISNVSSNDFPGHYPDEDNSWNLDLFRKKLQVKVNKLSQRSIQFDLVGVDASIANAFRRILIAEVPTIAIEHVYVWDNTSVIQDEVLAQRIGLVPLNVDPSYFEFKSASQEQATDRNTLVFRLDVTCTRKPKAAAARGAKKAEPEPEEIYNHSLVTSGDLTWEPQGEQNEVFASNPPRPTNENIVLAKLRPGQALSMELHAIKGVGKEHAKWSPVATATYRLLPLVILNPEKPVPPQHAEKFQKCFSPGVIDIDPVTKAVSVNEENLRNETMSREVLRHKELEGCVALRRVRDFFIFHIESEGPYAPENLLPESIKILKQKISTIRSAAEQLQVEIEGEPAVEGDVEMAEA</sequence>
<name>A0A9P6HSZ4_9AGAM</name>
<dbReference type="InterPro" id="IPR022842">
    <property type="entry name" value="RNAP_Rpo3/Rpb3/RPAC1"/>
</dbReference>
<dbReference type="Gene3D" id="2.170.120.12">
    <property type="entry name" value="DNA-directed RNA polymerase, insert domain"/>
    <property type="match status" value="1"/>
</dbReference>
<comment type="subcellular location">
    <subcellularLocation>
        <location evidence="1">Nucleus</location>
    </subcellularLocation>
</comment>
<keyword evidence="5" id="KW-0539">Nucleus</keyword>
<dbReference type="HAMAP" id="MF_00320">
    <property type="entry name" value="RNApol_arch_Rpo3"/>
    <property type="match status" value="1"/>
</dbReference>
<dbReference type="GO" id="GO:0003677">
    <property type="term" value="F:DNA binding"/>
    <property type="evidence" value="ECO:0007669"/>
    <property type="project" value="InterPro"/>
</dbReference>
<dbReference type="Pfam" id="PF01000">
    <property type="entry name" value="RNA_pol_A_bac"/>
    <property type="match status" value="1"/>
</dbReference>
<proteinExistence type="inferred from homology"/>
<dbReference type="SMART" id="SM00662">
    <property type="entry name" value="RPOLD"/>
    <property type="match status" value="1"/>
</dbReference>
<dbReference type="EMBL" id="WIUZ02000001">
    <property type="protein sequence ID" value="KAF9792206.1"/>
    <property type="molecule type" value="Genomic_DNA"/>
</dbReference>
<dbReference type="InterPro" id="IPR001514">
    <property type="entry name" value="DNA-dir_RNA_pol_30-40kDasu_CS"/>
</dbReference>
<keyword evidence="9" id="KW-1185">Reference proteome</keyword>
<evidence type="ECO:0000256" key="2">
    <source>
        <dbReference type="ARBA" id="ARBA00022083"/>
    </source>
</evidence>
<dbReference type="GO" id="GO:0005666">
    <property type="term" value="C:RNA polymerase III complex"/>
    <property type="evidence" value="ECO:0007669"/>
    <property type="project" value="TreeGrafter"/>
</dbReference>
<protein>
    <recommendedName>
        <fullName evidence="2">DNA-directed RNA polymerases I and III subunit RPAC1</fullName>
    </recommendedName>
</protein>